<evidence type="ECO:0000313" key="1">
    <source>
        <dbReference type="EMBL" id="QYT02784.1"/>
    </source>
</evidence>
<protein>
    <submittedName>
        <fullName evidence="1">Uncharacterized protein</fullName>
    </submittedName>
</protein>
<sequence length="87" mass="9543">MIGYLVNGLRRWEAPLTTSPKAAQNQQRDRYASTPVTPLRAHIIPNSVFVLAQSCSKLFNQAPRVITIVASLASSRLSLSLLVNRPA</sequence>
<dbReference type="EMBL" id="CP075868">
    <property type="protein sequence ID" value="QYT02784.1"/>
    <property type="molecule type" value="Genomic_DNA"/>
</dbReference>
<keyword evidence="2" id="KW-1185">Reference proteome</keyword>
<gene>
    <name evidence="1" type="ORF">H0G86_009775</name>
</gene>
<dbReference type="AlphaFoldDB" id="A0A8G0PNB5"/>
<proteinExistence type="predicted"/>
<reference evidence="1 2" key="1">
    <citation type="journal article" date="2021" name="BMC Genomics">
        <title>Telomere-to-telomere genome assembly of asparaginase-producing Trichoderma simmonsii.</title>
        <authorList>
            <person name="Chung D."/>
            <person name="Kwon Y.M."/>
            <person name="Yang Y."/>
        </authorList>
    </citation>
    <scope>NUCLEOTIDE SEQUENCE [LARGE SCALE GENOMIC DNA]</scope>
    <source>
        <strain evidence="1 2">GH-Sj1</strain>
    </source>
</reference>
<evidence type="ECO:0000313" key="2">
    <source>
        <dbReference type="Proteomes" id="UP000826661"/>
    </source>
</evidence>
<dbReference type="Proteomes" id="UP000826661">
    <property type="component" value="Chromosome V"/>
</dbReference>
<accession>A0A8G0PNB5</accession>
<organism evidence="1 2">
    <name type="scientific">Trichoderma simmonsii</name>
    <dbReference type="NCBI Taxonomy" id="1491479"/>
    <lineage>
        <taxon>Eukaryota</taxon>
        <taxon>Fungi</taxon>
        <taxon>Dikarya</taxon>
        <taxon>Ascomycota</taxon>
        <taxon>Pezizomycotina</taxon>
        <taxon>Sordariomycetes</taxon>
        <taxon>Hypocreomycetidae</taxon>
        <taxon>Hypocreales</taxon>
        <taxon>Hypocreaceae</taxon>
        <taxon>Trichoderma</taxon>
    </lineage>
</organism>
<name>A0A8G0PNB5_9HYPO</name>